<evidence type="ECO:0000256" key="4">
    <source>
        <dbReference type="ARBA" id="ARBA00022884"/>
    </source>
</evidence>
<protein>
    <recommendedName>
        <fullName evidence="7 8">Peptidyl-tRNA hydrolase</fullName>
        <shortName evidence="8">Pth</shortName>
        <ecNumber evidence="1 8">3.1.1.29</ecNumber>
    </recommendedName>
</protein>
<evidence type="ECO:0000256" key="7">
    <source>
        <dbReference type="ARBA" id="ARBA00050038"/>
    </source>
</evidence>
<feature type="binding site" evidence="8">
    <location>
        <position position="74"/>
    </location>
    <ligand>
        <name>tRNA</name>
        <dbReference type="ChEBI" id="CHEBI:17843"/>
    </ligand>
</feature>
<evidence type="ECO:0000256" key="1">
    <source>
        <dbReference type="ARBA" id="ARBA00013260"/>
    </source>
</evidence>
<sequence>MTWLVVGLGNPGQKYERTRHSVGHMVINAAAEKFGGTLKKHRAGAFLAEPRVGTMPGGAPGPKTMLATLTCFMNVSGGPVAQLCKYYDVPADKLLVVHDDLDLPDGQLRLKVGGGEGGHNGLRSISKSLGTKHYARLRVGIGRPQGRQDPADYVLAPVAGKALTELEVTVARAVDVIEDIVTTDFLGAQMRLHSNG</sequence>
<comment type="subcellular location">
    <subcellularLocation>
        <location evidence="8">Cytoplasm</location>
    </subcellularLocation>
</comment>
<keyword evidence="8" id="KW-0963">Cytoplasm</keyword>
<evidence type="ECO:0000256" key="8">
    <source>
        <dbReference type="HAMAP-Rule" id="MF_00083"/>
    </source>
</evidence>
<dbReference type="GO" id="GO:0006515">
    <property type="term" value="P:protein quality control for misfolded or incompletely synthesized proteins"/>
    <property type="evidence" value="ECO:0007669"/>
    <property type="project" value="UniProtKB-UniRule"/>
</dbReference>
<dbReference type="GO" id="GO:0072344">
    <property type="term" value="P:rescue of stalled ribosome"/>
    <property type="evidence" value="ECO:0007669"/>
    <property type="project" value="UniProtKB-UniRule"/>
</dbReference>
<comment type="function">
    <text evidence="8">Hydrolyzes ribosome-free peptidyl-tRNAs (with 1 or more amino acids incorporated), which drop off the ribosome during protein synthesis, or as a result of ribosome stalling.</text>
</comment>
<dbReference type="FunFam" id="3.40.50.1470:FF:000001">
    <property type="entry name" value="Peptidyl-tRNA hydrolase"/>
    <property type="match status" value="1"/>
</dbReference>
<dbReference type="InterPro" id="IPR018171">
    <property type="entry name" value="Pept_tRNA_hydro_CS"/>
</dbReference>
<keyword evidence="4 8" id="KW-0694">RNA-binding</keyword>
<feature type="binding site" evidence="8">
    <location>
        <position position="15"/>
    </location>
    <ligand>
        <name>tRNA</name>
        <dbReference type="ChEBI" id="CHEBI:17843"/>
    </ligand>
</feature>
<evidence type="ECO:0000256" key="5">
    <source>
        <dbReference type="ARBA" id="ARBA00038063"/>
    </source>
</evidence>
<gene>
    <name evidence="8 9" type="primary">pth</name>
    <name evidence="9" type="ORF">PIG85_08130</name>
</gene>
<dbReference type="PANTHER" id="PTHR17224:SF1">
    <property type="entry name" value="PEPTIDYL-TRNA HYDROLASE"/>
    <property type="match status" value="1"/>
</dbReference>
<proteinExistence type="inferred from homology"/>
<dbReference type="PROSITE" id="PS01196">
    <property type="entry name" value="PEPT_TRNA_HYDROL_2"/>
    <property type="match status" value="1"/>
</dbReference>
<dbReference type="NCBIfam" id="TIGR00447">
    <property type="entry name" value="pth"/>
    <property type="match status" value="1"/>
</dbReference>
<dbReference type="AlphaFoldDB" id="A0AB38XMU4"/>
<dbReference type="PANTHER" id="PTHR17224">
    <property type="entry name" value="PEPTIDYL-TRNA HYDROLASE"/>
    <property type="match status" value="1"/>
</dbReference>
<reference evidence="9" key="1">
    <citation type="submission" date="2023-01" db="EMBL/GenBank/DDBJ databases">
        <title>Comparative Genomic Analysis of the Clinically-Derived Winkia Strain NY0527 Provides Evidence into the Taxonomic Reassignment of Winkia neuii and Characterizes Their Virulence Traits.</title>
        <authorList>
            <person name="Cai X."/>
            <person name="Peng Y."/>
            <person name="Li M."/>
            <person name="Qiu Y."/>
            <person name="Wang Y."/>
            <person name="Xu L."/>
            <person name="Hou Q."/>
        </authorList>
    </citation>
    <scope>NUCLEOTIDE SEQUENCE</scope>
    <source>
        <strain evidence="9">NY0527</strain>
    </source>
</reference>
<name>A0AB38XMU4_9ACTO</name>
<evidence type="ECO:0000313" key="10">
    <source>
        <dbReference type="Proteomes" id="UP001211044"/>
    </source>
</evidence>
<comment type="subunit">
    <text evidence="8">Monomer.</text>
</comment>
<dbReference type="Proteomes" id="UP001211044">
    <property type="component" value="Chromosome"/>
</dbReference>
<evidence type="ECO:0000256" key="3">
    <source>
        <dbReference type="ARBA" id="ARBA00022801"/>
    </source>
</evidence>
<feature type="binding site" evidence="8">
    <location>
        <position position="120"/>
    </location>
    <ligand>
        <name>tRNA</name>
        <dbReference type="ChEBI" id="CHEBI:17843"/>
    </ligand>
</feature>
<accession>A0AB38XMU4</accession>
<organism evidence="9 10">
    <name type="scientific">Winkia neuii subsp. anitrata</name>
    <dbReference type="NCBI Taxonomy" id="29318"/>
    <lineage>
        <taxon>Bacteria</taxon>
        <taxon>Bacillati</taxon>
        <taxon>Actinomycetota</taxon>
        <taxon>Actinomycetes</taxon>
        <taxon>Actinomycetales</taxon>
        <taxon>Actinomycetaceae</taxon>
        <taxon>Winkia</taxon>
    </lineage>
</organism>
<feature type="site" description="Discriminates between blocked and unblocked aminoacyl-tRNA" evidence="8">
    <location>
        <position position="10"/>
    </location>
</feature>
<evidence type="ECO:0000313" key="9">
    <source>
        <dbReference type="EMBL" id="WCE45611.1"/>
    </source>
</evidence>
<dbReference type="GO" id="GO:0004045">
    <property type="term" value="F:peptidyl-tRNA hydrolase activity"/>
    <property type="evidence" value="ECO:0007669"/>
    <property type="project" value="UniProtKB-UniRule"/>
</dbReference>
<dbReference type="InterPro" id="IPR001328">
    <property type="entry name" value="Pept_tRNA_hydro"/>
</dbReference>
<dbReference type="SUPFAM" id="SSF53178">
    <property type="entry name" value="Peptidyl-tRNA hydrolase-like"/>
    <property type="match status" value="1"/>
</dbReference>
<dbReference type="Pfam" id="PF01195">
    <property type="entry name" value="Pept_tRNA_hydro"/>
    <property type="match status" value="1"/>
</dbReference>
<keyword evidence="2 8" id="KW-0820">tRNA-binding</keyword>
<dbReference type="EMBL" id="CP116394">
    <property type="protein sequence ID" value="WCE45611.1"/>
    <property type="molecule type" value="Genomic_DNA"/>
</dbReference>
<comment type="function">
    <text evidence="8">Catalyzes the release of premature peptidyl moieties from peptidyl-tRNA molecules trapped in stalled 50S ribosomal subunits, and thus maintains levels of free tRNAs and 50S ribosomes.</text>
</comment>
<dbReference type="Gene3D" id="3.40.50.1470">
    <property type="entry name" value="Peptidyl-tRNA hydrolase"/>
    <property type="match status" value="1"/>
</dbReference>
<feature type="binding site" evidence="8">
    <location>
        <position position="72"/>
    </location>
    <ligand>
        <name>tRNA</name>
        <dbReference type="ChEBI" id="CHEBI:17843"/>
    </ligand>
</feature>
<dbReference type="CDD" id="cd00462">
    <property type="entry name" value="PTH"/>
    <property type="match status" value="1"/>
</dbReference>
<dbReference type="RefSeq" id="WP_004807426.1">
    <property type="nucleotide sequence ID" value="NZ_CP116394.1"/>
</dbReference>
<feature type="active site" description="Proton acceptor" evidence="8">
    <location>
        <position position="20"/>
    </location>
</feature>
<evidence type="ECO:0000256" key="2">
    <source>
        <dbReference type="ARBA" id="ARBA00022555"/>
    </source>
</evidence>
<dbReference type="GO" id="GO:0000049">
    <property type="term" value="F:tRNA binding"/>
    <property type="evidence" value="ECO:0007669"/>
    <property type="project" value="UniProtKB-UniRule"/>
</dbReference>
<dbReference type="HAMAP" id="MF_00083">
    <property type="entry name" value="Pept_tRNA_hydro_bact"/>
    <property type="match status" value="1"/>
</dbReference>
<dbReference type="KEGG" id="wne:PIG85_08130"/>
<dbReference type="EC" id="3.1.1.29" evidence="1 8"/>
<feature type="site" description="Stabilizes the basic form of H active site to accept a proton" evidence="8">
    <location>
        <position position="99"/>
    </location>
</feature>
<comment type="similarity">
    <text evidence="5 8">Belongs to the PTH family.</text>
</comment>
<evidence type="ECO:0000256" key="6">
    <source>
        <dbReference type="ARBA" id="ARBA00048707"/>
    </source>
</evidence>
<dbReference type="GO" id="GO:0005737">
    <property type="term" value="C:cytoplasm"/>
    <property type="evidence" value="ECO:0007669"/>
    <property type="project" value="UniProtKB-SubCell"/>
</dbReference>
<dbReference type="InterPro" id="IPR036416">
    <property type="entry name" value="Pept_tRNA_hydro_sf"/>
</dbReference>
<comment type="catalytic activity">
    <reaction evidence="6 8">
        <text>an N-acyl-L-alpha-aminoacyl-tRNA + H2O = an N-acyl-L-amino acid + a tRNA + H(+)</text>
        <dbReference type="Rhea" id="RHEA:54448"/>
        <dbReference type="Rhea" id="RHEA-COMP:10123"/>
        <dbReference type="Rhea" id="RHEA-COMP:13883"/>
        <dbReference type="ChEBI" id="CHEBI:15377"/>
        <dbReference type="ChEBI" id="CHEBI:15378"/>
        <dbReference type="ChEBI" id="CHEBI:59874"/>
        <dbReference type="ChEBI" id="CHEBI:78442"/>
        <dbReference type="ChEBI" id="CHEBI:138191"/>
        <dbReference type="EC" id="3.1.1.29"/>
    </reaction>
</comment>
<keyword evidence="3 8" id="KW-0378">Hydrolase</keyword>